<gene>
    <name evidence="1" type="ORF">GCM10011507_02400</name>
</gene>
<comment type="caution">
    <text evidence="1">The sequence shown here is derived from an EMBL/GenBank/DDBJ whole genome shotgun (WGS) entry which is preliminary data.</text>
</comment>
<name>A0A916VZ43_9BACT</name>
<sequence>MKGDLERRGESDHLACALNVHATVGMQDAEHEAASAKAAGVEEIFAHELKLVGGVDEVAAARAKKYMNGQAAAADCFFDERVARGEAAFTQRRAELDAVRATFARGQAGLDALCT</sequence>
<evidence type="ECO:0000313" key="2">
    <source>
        <dbReference type="Proteomes" id="UP000648801"/>
    </source>
</evidence>
<dbReference type="EMBL" id="BMJB01000001">
    <property type="protein sequence ID" value="GGA54632.1"/>
    <property type="molecule type" value="Genomic_DNA"/>
</dbReference>
<dbReference type="Proteomes" id="UP000648801">
    <property type="component" value="Unassembled WGS sequence"/>
</dbReference>
<proteinExistence type="predicted"/>
<dbReference type="AlphaFoldDB" id="A0A916VZ43"/>
<evidence type="ECO:0000313" key="1">
    <source>
        <dbReference type="EMBL" id="GGA54632.1"/>
    </source>
</evidence>
<organism evidence="1 2">
    <name type="scientific">Edaphobacter acidisoli</name>
    <dbReference type="NCBI Taxonomy" id="2040573"/>
    <lineage>
        <taxon>Bacteria</taxon>
        <taxon>Pseudomonadati</taxon>
        <taxon>Acidobacteriota</taxon>
        <taxon>Terriglobia</taxon>
        <taxon>Terriglobales</taxon>
        <taxon>Acidobacteriaceae</taxon>
        <taxon>Edaphobacter</taxon>
    </lineage>
</organism>
<protein>
    <submittedName>
        <fullName evidence="1">Uncharacterized protein</fullName>
    </submittedName>
</protein>
<reference evidence="1" key="2">
    <citation type="submission" date="2020-09" db="EMBL/GenBank/DDBJ databases">
        <authorList>
            <person name="Sun Q."/>
            <person name="Zhou Y."/>
        </authorList>
    </citation>
    <scope>NUCLEOTIDE SEQUENCE</scope>
    <source>
        <strain evidence="1">CGMCC 1.15447</strain>
    </source>
</reference>
<accession>A0A916VZ43</accession>
<reference evidence="1" key="1">
    <citation type="journal article" date="2014" name="Int. J. Syst. Evol. Microbiol.">
        <title>Complete genome sequence of Corynebacterium casei LMG S-19264T (=DSM 44701T), isolated from a smear-ripened cheese.</title>
        <authorList>
            <consortium name="US DOE Joint Genome Institute (JGI-PGF)"/>
            <person name="Walter F."/>
            <person name="Albersmeier A."/>
            <person name="Kalinowski J."/>
            <person name="Ruckert C."/>
        </authorList>
    </citation>
    <scope>NUCLEOTIDE SEQUENCE</scope>
    <source>
        <strain evidence="1">CGMCC 1.15447</strain>
    </source>
</reference>
<keyword evidence="2" id="KW-1185">Reference proteome</keyword>